<dbReference type="Proteomes" id="UP000828390">
    <property type="component" value="Unassembled WGS sequence"/>
</dbReference>
<protein>
    <submittedName>
        <fullName evidence="1">Uncharacterized protein</fullName>
    </submittedName>
</protein>
<dbReference type="EMBL" id="JAIWYP010000008">
    <property type="protein sequence ID" value="KAH3785468.1"/>
    <property type="molecule type" value="Genomic_DNA"/>
</dbReference>
<proteinExistence type="predicted"/>
<gene>
    <name evidence="1" type="ORF">DPMN_163558</name>
</gene>
<evidence type="ECO:0000313" key="1">
    <source>
        <dbReference type="EMBL" id="KAH3785468.1"/>
    </source>
</evidence>
<accession>A0A9D4ETM3</accession>
<comment type="caution">
    <text evidence="1">The sequence shown here is derived from an EMBL/GenBank/DDBJ whole genome shotgun (WGS) entry which is preliminary data.</text>
</comment>
<organism evidence="1 2">
    <name type="scientific">Dreissena polymorpha</name>
    <name type="common">Zebra mussel</name>
    <name type="synonym">Mytilus polymorpha</name>
    <dbReference type="NCBI Taxonomy" id="45954"/>
    <lineage>
        <taxon>Eukaryota</taxon>
        <taxon>Metazoa</taxon>
        <taxon>Spiralia</taxon>
        <taxon>Lophotrochozoa</taxon>
        <taxon>Mollusca</taxon>
        <taxon>Bivalvia</taxon>
        <taxon>Autobranchia</taxon>
        <taxon>Heteroconchia</taxon>
        <taxon>Euheterodonta</taxon>
        <taxon>Imparidentia</taxon>
        <taxon>Neoheterodontei</taxon>
        <taxon>Myida</taxon>
        <taxon>Dreissenoidea</taxon>
        <taxon>Dreissenidae</taxon>
        <taxon>Dreissena</taxon>
    </lineage>
</organism>
<reference evidence="1" key="2">
    <citation type="submission" date="2020-11" db="EMBL/GenBank/DDBJ databases">
        <authorList>
            <person name="McCartney M.A."/>
            <person name="Auch B."/>
            <person name="Kono T."/>
            <person name="Mallez S."/>
            <person name="Becker A."/>
            <person name="Gohl D.M."/>
            <person name="Silverstein K.A.T."/>
            <person name="Koren S."/>
            <person name="Bechman K.B."/>
            <person name="Herman A."/>
            <person name="Abrahante J.E."/>
            <person name="Garbe J."/>
        </authorList>
    </citation>
    <scope>NUCLEOTIDE SEQUENCE</scope>
    <source>
        <strain evidence="1">Duluth1</strain>
        <tissue evidence="1">Whole animal</tissue>
    </source>
</reference>
<reference evidence="1" key="1">
    <citation type="journal article" date="2019" name="bioRxiv">
        <title>The Genome of the Zebra Mussel, Dreissena polymorpha: A Resource for Invasive Species Research.</title>
        <authorList>
            <person name="McCartney M.A."/>
            <person name="Auch B."/>
            <person name="Kono T."/>
            <person name="Mallez S."/>
            <person name="Zhang Y."/>
            <person name="Obille A."/>
            <person name="Becker A."/>
            <person name="Abrahante J.E."/>
            <person name="Garbe J."/>
            <person name="Badalamenti J.P."/>
            <person name="Herman A."/>
            <person name="Mangelson H."/>
            <person name="Liachko I."/>
            <person name="Sullivan S."/>
            <person name="Sone E.D."/>
            <person name="Koren S."/>
            <person name="Silverstein K.A.T."/>
            <person name="Beckman K.B."/>
            <person name="Gohl D.M."/>
        </authorList>
    </citation>
    <scope>NUCLEOTIDE SEQUENCE</scope>
    <source>
        <strain evidence="1">Duluth1</strain>
        <tissue evidence="1">Whole animal</tissue>
    </source>
</reference>
<keyword evidence="2" id="KW-1185">Reference proteome</keyword>
<sequence>MVGRRGSAVTCVMAWKKKISMIGSCFTGVMEMEEEGWYEMDGCHWCHGHRRRLL</sequence>
<dbReference type="AlphaFoldDB" id="A0A9D4ETM3"/>
<evidence type="ECO:0000313" key="2">
    <source>
        <dbReference type="Proteomes" id="UP000828390"/>
    </source>
</evidence>
<name>A0A9D4ETM3_DREPO</name>